<dbReference type="Gene3D" id="1.10.1220.10">
    <property type="entry name" value="Met repressor-like"/>
    <property type="match status" value="1"/>
</dbReference>
<dbReference type="GO" id="GO:0006355">
    <property type="term" value="P:regulation of DNA-templated transcription"/>
    <property type="evidence" value="ECO:0007669"/>
    <property type="project" value="InterPro"/>
</dbReference>
<dbReference type="CDD" id="cd22231">
    <property type="entry name" value="RHH_NikR_HicB-like"/>
    <property type="match status" value="1"/>
</dbReference>
<evidence type="ECO:0000259" key="1">
    <source>
        <dbReference type="Pfam" id="PF01402"/>
    </source>
</evidence>
<dbReference type="EMBL" id="MT631546">
    <property type="protein sequence ID" value="QNO53588.1"/>
    <property type="molecule type" value="Genomic_DNA"/>
</dbReference>
<proteinExistence type="predicted"/>
<dbReference type="SUPFAM" id="SSF47598">
    <property type="entry name" value="Ribbon-helix-helix"/>
    <property type="match status" value="1"/>
</dbReference>
<sequence>MNGKSLVNLQIPADEIENVDELVRDGYYGSRSDAIRDIIKRGATHLRMSYPLCQRSLDA</sequence>
<reference evidence="2" key="1">
    <citation type="submission" date="2020-06" db="EMBL/GenBank/DDBJ databases">
        <title>Unique genomic features of the anaerobic methanotrophic archaea.</title>
        <authorList>
            <person name="Chadwick G.L."/>
            <person name="Skennerton C.T."/>
            <person name="Laso-Perez R."/>
            <person name="Leu A.O."/>
            <person name="Speth D.R."/>
            <person name="Yu H."/>
            <person name="Morgan-Lang C."/>
            <person name="Hatzenpichler R."/>
            <person name="Goudeau D."/>
            <person name="Malmstrom R."/>
            <person name="Brazelton W.J."/>
            <person name="Woyke T."/>
            <person name="Hallam S.J."/>
            <person name="Tyson G.W."/>
            <person name="Wegener G."/>
            <person name="Boetius A."/>
            <person name="Orphan V."/>
        </authorList>
    </citation>
    <scope>NUCLEOTIDE SEQUENCE</scope>
</reference>
<feature type="domain" description="Ribbon-helix-helix protein CopG" evidence="1">
    <location>
        <begin position="7"/>
        <end position="41"/>
    </location>
</feature>
<accession>A0A7G9Z004</accession>
<dbReference type="InterPro" id="IPR002145">
    <property type="entry name" value="CopG"/>
</dbReference>
<protein>
    <recommendedName>
        <fullName evidence="1">Ribbon-helix-helix protein CopG domain-containing protein</fullName>
    </recommendedName>
</protein>
<dbReference type="Pfam" id="PF01402">
    <property type="entry name" value="RHH_1"/>
    <property type="match status" value="1"/>
</dbReference>
<dbReference type="AlphaFoldDB" id="A0A7G9Z004"/>
<dbReference type="InterPro" id="IPR013321">
    <property type="entry name" value="Arc_rbn_hlx_hlx"/>
</dbReference>
<dbReference type="InterPro" id="IPR010985">
    <property type="entry name" value="Ribbon_hlx_hlx"/>
</dbReference>
<name>A0A7G9Z004_9EURY</name>
<gene>
    <name evidence="2" type="ORF">BBDCAPAO_00025</name>
</gene>
<organism evidence="2">
    <name type="scientific">Candidatus Methanophagaceae archaeon ANME-1 ERB6</name>
    <dbReference type="NCBI Taxonomy" id="2759912"/>
    <lineage>
        <taxon>Archaea</taxon>
        <taxon>Methanobacteriati</taxon>
        <taxon>Methanobacteriota</taxon>
        <taxon>Stenosarchaea group</taxon>
        <taxon>Methanomicrobia</taxon>
        <taxon>Candidatus Methanophagales</taxon>
        <taxon>Candidatus Methanophagaceae</taxon>
    </lineage>
</organism>
<evidence type="ECO:0000313" key="2">
    <source>
        <dbReference type="EMBL" id="QNO53588.1"/>
    </source>
</evidence>